<protein>
    <submittedName>
        <fullName evidence="3">Bro1 domain-containing protein brox</fullName>
    </submittedName>
</protein>
<organism evidence="3 5">
    <name type="scientific">Anaeramoeba flamelloides</name>
    <dbReference type="NCBI Taxonomy" id="1746091"/>
    <lineage>
        <taxon>Eukaryota</taxon>
        <taxon>Metamonada</taxon>
        <taxon>Anaeramoebidae</taxon>
        <taxon>Anaeramoeba</taxon>
    </lineage>
</organism>
<dbReference type="Pfam" id="PF03097">
    <property type="entry name" value="BRO1"/>
    <property type="match status" value="1"/>
</dbReference>
<gene>
    <name evidence="3" type="ORF">M0812_06570</name>
    <name evidence="4" type="ORF">M0813_15400</name>
</gene>
<dbReference type="Proteomes" id="UP001150062">
    <property type="component" value="Unassembled WGS sequence"/>
</dbReference>
<comment type="caution">
    <text evidence="3">The sequence shown here is derived from an EMBL/GenBank/DDBJ whole genome shotgun (WGS) entry which is preliminary data.</text>
</comment>
<feature type="domain" description="BRO1" evidence="2">
    <location>
        <begin position="1"/>
        <end position="395"/>
    </location>
</feature>
<reference evidence="4" key="1">
    <citation type="submission" date="2022-08" db="EMBL/GenBank/DDBJ databases">
        <title>Novel sulfate-reducing endosymbionts in the free-living metamonad Anaeramoeba.</title>
        <authorList>
            <person name="Jerlstrom-Hultqvist J."/>
            <person name="Cepicka I."/>
            <person name="Gallot-Lavallee L."/>
            <person name="Salas-Leiva D."/>
            <person name="Curtis B.A."/>
            <person name="Zahonova K."/>
            <person name="Pipaliya S."/>
            <person name="Dacks J."/>
            <person name="Roger A.J."/>
        </authorList>
    </citation>
    <scope>NUCLEOTIDE SEQUENCE</scope>
    <source>
        <strain evidence="4">Schooner1</strain>
    </source>
</reference>
<sequence>MFDPEEDPTPVTDFNCPLFHFSPPKVKHVKLTSVFGSVTESSKNQLIYINNLRKSVIDALKKDKNTINTTSMQNAMETYLPQLFALLDTLIDQGGETQVSLSFAWITSIHKHYKGGYRAFYNDFTYESVFMLLIYGFNIYNQGSTLHQLSLDDNEFKQEHKSIIKFLNTAAGIFHHIASIELESGGRISEKKLLKAPVECNSQICEALSIMCLAESESLVVRKAIQSGMKEKIIAKITLSVNSRWVRCEELIRNSGKEKFISQHWKEYIRSNVLLWSAKTKKYLAISSYKEEKIGQAQGLIQSALASLKKISYARRDQIAKKWLAHVQTENDLLIYYLKKFRKENESFSFEKIPNEEQIIALIPPKRGMVQIVPFSPPEKVNLQIVPKKSNCVLM</sequence>
<comment type="similarity">
    <text evidence="1">Belongs to the BROX family.</text>
</comment>
<accession>A0AAV8AA20</accession>
<dbReference type="Gene3D" id="1.25.40.280">
    <property type="entry name" value="alix/aip1 like domains"/>
    <property type="match status" value="1"/>
</dbReference>
<dbReference type="AlphaFoldDB" id="A0AAV8AA20"/>
<evidence type="ECO:0000313" key="5">
    <source>
        <dbReference type="Proteomes" id="UP001146793"/>
    </source>
</evidence>
<evidence type="ECO:0000313" key="6">
    <source>
        <dbReference type="Proteomes" id="UP001150062"/>
    </source>
</evidence>
<evidence type="ECO:0000256" key="1">
    <source>
        <dbReference type="ARBA" id="ARBA00008901"/>
    </source>
</evidence>
<dbReference type="PROSITE" id="PS51180">
    <property type="entry name" value="BRO1"/>
    <property type="match status" value="1"/>
</dbReference>
<evidence type="ECO:0000313" key="4">
    <source>
        <dbReference type="EMBL" id="KAJ6250592.1"/>
    </source>
</evidence>
<dbReference type="InterPro" id="IPR038898">
    <property type="entry name" value="BROX"/>
</dbReference>
<dbReference type="EMBL" id="JANTQA010000012">
    <property type="protein sequence ID" value="KAJ3450394.1"/>
    <property type="molecule type" value="Genomic_DNA"/>
</dbReference>
<dbReference type="InterPro" id="IPR004328">
    <property type="entry name" value="BRO1_dom"/>
</dbReference>
<dbReference type="EMBL" id="JAOAOG010000073">
    <property type="protein sequence ID" value="KAJ6250592.1"/>
    <property type="molecule type" value="Genomic_DNA"/>
</dbReference>
<dbReference type="PANTHER" id="PTHR23032:SF15">
    <property type="entry name" value="BRO1 DOMAIN-CONTAINING PROTEIN"/>
    <property type="match status" value="1"/>
</dbReference>
<dbReference type="Proteomes" id="UP001146793">
    <property type="component" value="Unassembled WGS sequence"/>
</dbReference>
<name>A0AAV8AA20_9EUKA</name>
<dbReference type="SMART" id="SM01041">
    <property type="entry name" value="BRO1"/>
    <property type="match status" value="1"/>
</dbReference>
<reference evidence="3" key="2">
    <citation type="submission" date="2022-08" db="EMBL/GenBank/DDBJ databases">
        <title>Novel sulphate-reducing endosymbionts in the free-living metamonad Anaeramoeba.</title>
        <authorList>
            <person name="Jerlstrom-Hultqvist J."/>
            <person name="Cepicka I."/>
            <person name="Gallot-Lavallee L."/>
            <person name="Salas-Leiva D."/>
            <person name="Curtis B.A."/>
            <person name="Zahonova K."/>
            <person name="Pipaliya S."/>
            <person name="Dacks J."/>
            <person name="Roger A.J."/>
        </authorList>
    </citation>
    <scope>NUCLEOTIDE SEQUENCE</scope>
    <source>
        <strain evidence="3">Busselton2</strain>
    </source>
</reference>
<proteinExistence type="inferred from homology"/>
<dbReference type="InterPro" id="IPR038499">
    <property type="entry name" value="BRO1_sf"/>
</dbReference>
<evidence type="ECO:0000313" key="3">
    <source>
        <dbReference type="EMBL" id="KAJ3450394.1"/>
    </source>
</evidence>
<dbReference type="PANTHER" id="PTHR23032">
    <property type="entry name" value="BRO1 DOMAIN-CONTAINING PROTEIN BROX"/>
    <property type="match status" value="1"/>
</dbReference>
<evidence type="ECO:0000259" key="2">
    <source>
        <dbReference type="PROSITE" id="PS51180"/>
    </source>
</evidence>
<keyword evidence="6" id="KW-1185">Reference proteome</keyword>